<name>A0A8S0T5K8_OLEEU</name>
<dbReference type="Gramene" id="OE9A033770T1">
    <property type="protein sequence ID" value="OE9A033770C1"/>
    <property type="gene ID" value="OE9A033770"/>
</dbReference>
<organism evidence="2 3">
    <name type="scientific">Olea europaea subsp. europaea</name>
    <dbReference type="NCBI Taxonomy" id="158383"/>
    <lineage>
        <taxon>Eukaryota</taxon>
        <taxon>Viridiplantae</taxon>
        <taxon>Streptophyta</taxon>
        <taxon>Embryophyta</taxon>
        <taxon>Tracheophyta</taxon>
        <taxon>Spermatophyta</taxon>
        <taxon>Magnoliopsida</taxon>
        <taxon>eudicotyledons</taxon>
        <taxon>Gunneridae</taxon>
        <taxon>Pentapetalae</taxon>
        <taxon>asterids</taxon>
        <taxon>lamiids</taxon>
        <taxon>Lamiales</taxon>
        <taxon>Oleaceae</taxon>
        <taxon>Oleeae</taxon>
        <taxon>Olea</taxon>
    </lineage>
</organism>
<dbReference type="Proteomes" id="UP000594638">
    <property type="component" value="Unassembled WGS sequence"/>
</dbReference>
<reference evidence="2 3" key="1">
    <citation type="submission" date="2019-12" db="EMBL/GenBank/DDBJ databases">
        <authorList>
            <person name="Alioto T."/>
            <person name="Alioto T."/>
            <person name="Gomez Garrido J."/>
        </authorList>
    </citation>
    <scope>NUCLEOTIDE SEQUENCE [LARGE SCALE GENOMIC DNA]</scope>
</reference>
<evidence type="ECO:0000313" key="2">
    <source>
        <dbReference type="EMBL" id="CAA3000195.1"/>
    </source>
</evidence>
<evidence type="ECO:0000256" key="1">
    <source>
        <dbReference type="SAM" id="MobiDB-lite"/>
    </source>
</evidence>
<feature type="region of interest" description="Disordered" evidence="1">
    <location>
        <begin position="37"/>
        <end position="99"/>
    </location>
</feature>
<dbReference type="EMBL" id="CACTIH010005674">
    <property type="protein sequence ID" value="CAA3000195.1"/>
    <property type="molecule type" value="Genomic_DNA"/>
</dbReference>
<protein>
    <submittedName>
        <fullName evidence="2">Uncharacterized protein</fullName>
    </submittedName>
</protein>
<accession>A0A8S0T5K8</accession>
<comment type="caution">
    <text evidence="2">The sequence shown here is derived from an EMBL/GenBank/DDBJ whole genome shotgun (WGS) entry which is preliminary data.</text>
</comment>
<proteinExistence type="predicted"/>
<gene>
    <name evidence="2" type="ORF">OLEA9_A033770</name>
</gene>
<sequence>MTSPSVVAQFSCLSRTKSASTAEADDEGALELPQQKLMEAGGGDSRFLPPPREDSEQSEATTTAPASKAFNGGCESLGVGGSTGPRSWPSVQSNAKTKGGLDGVACRSVVAGLF</sequence>
<evidence type="ECO:0000313" key="3">
    <source>
        <dbReference type="Proteomes" id="UP000594638"/>
    </source>
</evidence>
<keyword evidence="3" id="KW-1185">Reference proteome</keyword>
<dbReference type="AlphaFoldDB" id="A0A8S0T5K8"/>